<reference evidence="2 3" key="1">
    <citation type="submission" date="2018-04" db="EMBL/GenBank/DDBJ databases">
        <title>Genomic Encyclopedia of Type Strains, Phase IV (KMG-IV): sequencing the most valuable type-strain genomes for metagenomic binning, comparative biology and taxonomic classification.</title>
        <authorList>
            <person name="Goeker M."/>
        </authorList>
    </citation>
    <scope>NUCLEOTIDE SEQUENCE [LARGE SCALE GENOMIC DNA]</scope>
    <source>
        <strain evidence="2 3">DSM 104150</strain>
    </source>
</reference>
<organism evidence="2 3">
    <name type="scientific">Sinimarinibacterium flocculans</name>
    <dbReference type="NCBI Taxonomy" id="985250"/>
    <lineage>
        <taxon>Bacteria</taxon>
        <taxon>Pseudomonadati</taxon>
        <taxon>Pseudomonadota</taxon>
        <taxon>Gammaproteobacteria</taxon>
        <taxon>Nevskiales</taxon>
        <taxon>Nevskiaceae</taxon>
        <taxon>Sinimarinibacterium</taxon>
    </lineage>
</organism>
<dbReference type="SUPFAM" id="SSF53822">
    <property type="entry name" value="Periplasmic binding protein-like I"/>
    <property type="match status" value="1"/>
</dbReference>
<dbReference type="GO" id="GO:0030234">
    <property type="term" value="F:enzyme regulator activity"/>
    <property type="evidence" value="ECO:0007669"/>
    <property type="project" value="TreeGrafter"/>
</dbReference>
<accession>A0A318EHR4</accession>
<keyword evidence="2" id="KW-0449">Lipoprotein</keyword>
<evidence type="ECO:0000313" key="3">
    <source>
        <dbReference type="Proteomes" id="UP000248330"/>
    </source>
</evidence>
<comment type="caution">
    <text evidence="2">The sequence shown here is derived from an EMBL/GenBank/DDBJ whole genome shotgun (WGS) entry which is preliminary data.</text>
</comment>
<dbReference type="EMBL" id="QICN01000002">
    <property type="protein sequence ID" value="PXV70319.1"/>
    <property type="molecule type" value="Genomic_DNA"/>
</dbReference>
<dbReference type="AlphaFoldDB" id="A0A318EHR4"/>
<sequence>MLNVPIVRTPPPAEPTPPVVSRAPETLPLPRFAADGPVALLLPLSGAYAAPAAAVREGFLAAHFDAGDARELRIYDVGTTPERLLSAYQRALDEGAAFIVGPLMKESAARLATMNPPVPVLSLNHLDAGGFVPQDFFQIGLAPEDEARAAADDAAAGNLRNAVALVPEGDWGDRVLAALEGRMAQWGGRIVASARYRQGVSDQSDVIAQLMGVAASRERHRELTNALGVRTEFDARRRADIDFVFVGARATEARVLLPQFRFHRATGLPHYATSMVYDGRGDAELAGLRFCDMPFMLDTTGELAQERQQASSLSNVGAYPRLYALGRDAYAVAAALQRGGLRVGDSLDGATGMLEWGDSSTIQRRLRCAALRADGIDAGLGL</sequence>
<proteinExistence type="predicted"/>
<gene>
    <name evidence="2" type="ORF">C8D93_102171</name>
</gene>
<keyword evidence="3" id="KW-1185">Reference proteome</keyword>
<evidence type="ECO:0000313" key="2">
    <source>
        <dbReference type="EMBL" id="PXV70319.1"/>
    </source>
</evidence>
<dbReference type="PANTHER" id="PTHR38038:SF1">
    <property type="entry name" value="PENICILLIN-BINDING PROTEIN ACTIVATOR LPOA"/>
    <property type="match status" value="1"/>
</dbReference>
<dbReference type="GO" id="GO:0009252">
    <property type="term" value="P:peptidoglycan biosynthetic process"/>
    <property type="evidence" value="ECO:0007669"/>
    <property type="project" value="TreeGrafter"/>
</dbReference>
<keyword evidence="1" id="KW-0472">Membrane</keyword>
<dbReference type="PANTHER" id="PTHR38038">
    <property type="entry name" value="PENICILLIN-BINDING PROTEIN ACTIVATOR LPOA"/>
    <property type="match status" value="1"/>
</dbReference>
<dbReference type="InterPro" id="IPR007443">
    <property type="entry name" value="LpoA"/>
</dbReference>
<name>A0A318EHR4_9GAMM</name>
<dbReference type="CDD" id="cd06339">
    <property type="entry name" value="PBP1_YraM_LppC_lipoprotein-like"/>
    <property type="match status" value="1"/>
</dbReference>
<dbReference type="Gene3D" id="3.40.50.2300">
    <property type="match status" value="2"/>
</dbReference>
<dbReference type="InterPro" id="IPR028082">
    <property type="entry name" value="Peripla_BP_I"/>
</dbReference>
<dbReference type="Pfam" id="PF04348">
    <property type="entry name" value="LppC"/>
    <property type="match status" value="1"/>
</dbReference>
<dbReference type="GO" id="GO:0031241">
    <property type="term" value="C:periplasmic side of cell outer membrane"/>
    <property type="evidence" value="ECO:0007669"/>
    <property type="project" value="TreeGrafter"/>
</dbReference>
<dbReference type="Proteomes" id="UP000248330">
    <property type="component" value="Unassembled WGS sequence"/>
</dbReference>
<protein>
    <submittedName>
        <fullName evidence="2">Putative lipoprotein LppC</fullName>
    </submittedName>
</protein>
<evidence type="ECO:0000256" key="1">
    <source>
        <dbReference type="ARBA" id="ARBA00023136"/>
    </source>
</evidence>